<comment type="caution">
    <text evidence="1">The sequence shown here is derived from an EMBL/GenBank/DDBJ whole genome shotgun (WGS) entry which is preliminary data.</text>
</comment>
<proteinExistence type="predicted"/>
<dbReference type="Pfam" id="PF00756">
    <property type="entry name" value="Esterase"/>
    <property type="match status" value="1"/>
</dbReference>
<dbReference type="Proteomes" id="UP000635606">
    <property type="component" value="Unassembled WGS sequence"/>
</dbReference>
<dbReference type="SUPFAM" id="SSF53474">
    <property type="entry name" value="alpha/beta-Hydrolases"/>
    <property type="match status" value="1"/>
</dbReference>
<dbReference type="EMBL" id="BOPH01000037">
    <property type="protein sequence ID" value="GIJ68127.1"/>
    <property type="molecule type" value="Genomic_DNA"/>
</dbReference>
<evidence type="ECO:0000313" key="2">
    <source>
        <dbReference type="Proteomes" id="UP000635606"/>
    </source>
</evidence>
<reference evidence="1" key="1">
    <citation type="submission" date="2021-01" db="EMBL/GenBank/DDBJ databases">
        <title>Whole genome shotgun sequence of Virgisporangium ochraceum NBRC 16418.</title>
        <authorList>
            <person name="Komaki H."/>
            <person name="Tamura T."/>
        </authorList>
    </citation>
    <scope>NUCLEOTIDE SEQUENCE</scope>
    <source>
        <strain evidence="1">NBRC 16418</strain>
    </source>
</reference>
<dbReference type="InterPro" id="IPR000801">
    <property type="entry name" value="Esterase-like"/>
</dbReference>
<dbReference type="Gene3D" id="3.40.50.1820">
    <property type="entry name" value="alpha/beta hydrolase"/>
    <property type="match status" value="1"/>
</dbReference>
<protein>
    <submittedName>
        <fullName evidence="1">Esterase</fullName>
    </submittedName>
</protein>
<dbReference type="InterPro" id="IPR029058">
    <property type="entry name" value="AB_hydrolase_fold"/>
</dbReference>
<dbReference type="RefSeq" id="WP_203928078.1">
    <property type="nucleotide sequence ID" value="NZ_BOPH01000037.1"/>
</dbReference>
<keyword evidence="2" id="KW-1185">Reference proteome</keyword>
<evidence type="ECO:0000313" key="1">
    <source>
        <dbReference type="EMBL" id="GIJ68127.1"/>
    </source>
</evidence>
<accession>A0A8J4EDN5</accession>
<sequence>MQQHAVELASPATGGAGTVVRYGHYGRPVLVFPSEQGRAWDFANNGMVDAVRSLVEAGRVKLYCVDSHDGASWSAADKPMEDRAAEHTKYERWITDAVVPFIRADTGDGEIITTGASMGAFHALNFAFKRADLFPLAICLSGNYDPGAWRGWGDRGDGTYFNSPLSYVAHLHGDHLDWLRSRLSVLLVCGQGQWEDTTGSLESTKRMAELLRDKQIRYELDLWGYDVPHDWPSWRAQLAHHLPRFC</sequence>
<name>A0A8J4EDN5_9ACTN</name>
<dbReference type="AlphaFoldDB" id="A0A8J4EDN5"/>
<organism evidence="1 2">
    <name type="scientific">Virgisporangium ochraceum</name>
    <dbReference type="NCBI Taxonomy" id="65505"/>
    <lineage>
        <taxon>Bacteria</taxon>
        <taxon>Bacillati</taxon>
        <taxon>Actinomycetota</taxon>
        <taxon>Actinomycetes</taxon>
        <taxon>Micromonosporales</taxon>
        <taxon>Micromonosporaceae</taxon>
        <taxon>Virgisporangium</taxon>
    </lineage>
</organism>
<gene>
    <name evidence="1" type="ORF">Voc01_030440</name>
</gene>